<dbReference type="InterPro" id="IPR006102">
    <property type="entry name" value="Ig-like_GH2"/>
</dbReference>
<evidence type="ECO:0000256" key="6">
    <source>
        <dbReference type="RuleBase" id="RU361154"/>
    </source>
</evidence>
<dbReference type="PRINTS" id="PR00132">
    <property type="entry name" value="GLHYDRLASE2"/>
</dbReference>
<name>A0ABV2SAW7_9GAMM</name>
<dbReference type="SUPFAM" id="SSF49785">
    <property type="entry name" value="Galactose-binding domain-like"/>
    <property type="match status" value="1"/>
</dbReference>
<organism evidence="10 11">
    <name type="scientific">Endozoicomonas lisbonensis</name>
    <dbReference type="NCBI Taxonomy" id="3120522"/>
    <lineage>
        <taxon>Bacteria</taxon>
        <taxon>Pseudomonadati</taxon>
        <taxon>Pseudomonadota</taxon>
        <taxon>Gammaproteobacteria</taxon>
        <taxon>Oceanospirillales</taxon>
        <taxon>Endozoicomonadaceae</taxon>
        <taxon>Endozoicomonas</taxon>
    </lineage>
</organism>
<evidence type="ECO:0000256" key="5">
    <source>
        <dbReference type="ARBA" id="ARBA00023295"/>
    </source>
</evidence>
<dbReference type="Pfam" id="PF02836">
    <property type="entry name" value="Glyco_hydro_2_C"/>
    <property type="match status" value="1"/>
</dbReference>
<dbReference type="PROSITE" id="PS00608">
    <property type="entry name" value="GLYCOSYL_HYDROL_F2_2"/>
    <property type="match status" value="1"/>
</dbReference>
<dbReference type="InterPro" id="IPR023230">
    <property type="entry name" value="Glyco_hydro_2_CS"/>
</dbReference>
<keyword evidence="11" id="KW-1185">Reference proteome</keyword>
<evidence type="ECO:0000313" key="11">
    <source>
        <dbReference type="Proteomes" id="UP001549366"/>
    </source>
</evidence>
<dbReference type="Gene3D" id="3.20.20.80">
    <property type="entry name" value="Glycosidases"/>
    <property type="match status" value="1"/>
</dbReference>
<dbReference type="InterPro" id="IPR008979">
    <property type="entry name" value="Galactose-bd-like_sf"/>
</dbReference>
<accession>A0ABV2SAW7</accession>
<dbReference type="InterPro" id="IPR013783">
    <property type="entry name" value="Ig-like_fold"/>
</dbReference>
<evidence type="ECO:0000259" key="9">
    <source>
        <dbReference type="Pfam" id="PF02837"/>
    </source>
</evidence>
<dbReference type="InterPro" id="IPR006103">
    <property type="entry name" value="Glyco_hydro_2_cat"/>
</dbReference>
<dbReference type="Pfam" id="PF02837">
    <property type="entry name" value="Glyco_hydro_2_N"/>
    <property type="match status" value="1"/>
</dbReference>
<proteinExistence type="inferred from homology"/>
<feature type="domain" description="Glycoside hydrolase family 2 immunoglobulin-like beta-sandwich" evidence="7">
    <location>
        <begin position="185"/>
        <end position="275"/>
    </location>
</feature>
<dbReference type="Gene3D" id="2.60.40.10">
    <property type="entry name" value="Immunoglobulins"/>
    <property type="match status" value="1"/>
</dbReference>
<dbReference type="EC" id="3.2.1.31" evidence="2"/>
<evidence type="ECO:0000313" key="10">
    <source>
        <dbReference type="EMBL" id="MET4754884.1"/>
    </source>
</evidence>
<evidence type="ECO:0000256" key="1">
    <source>
        <dbReference type="ARBA" id="ARBA00007401"/>
    </source>
</evidence>
<dbReference type="PANTHER" id="PTHR10066">
    <property type="entry name" value="BETA-GLUCURONIDASE"/>
    <property type="match status" value="1"/>
</dbReference>
<keyword evidence="4 6" id="KW-0378">Hydrolase</keyword>
<dbReference type="NCBIfam" id="NF007538">
    <property type="entry name" value="PRK10150.1"/>
    <property type="match status" value="1"/>
</dbReference>
<dbReference type="SUPFAM" id="SSF51445">
    <property type="entry name" value="(Trans)glycosidases"/>
    <property type="match status" value="1"/>
</dbReference>
<dbReference type="SUPFAM" id="SSF49303">
    <property type="entry name" value="beta-Galactosidase/glucuronidase domain"/>
    <property type="match status" value="1"/>
</dbReference>
<dbReference type="RefSeq" id="WP_354011685.1">
    <property type="nucleotide sequence ID" value="NZ_JBEWTA010000003.1"/>
</dbReference>
<dbReference type="InterPro" id="IPR017853">
    <property type="entry name" value="GH"/>
</dbReference>
<evidence type="ECO:0000259" key="8">
    <source>
        <dbReference type="Pfam" id="PF02836"/>
    </source>
</evidence>
<feature type="domain" description="Glycoside hydrolase family 2 catalytic" evidence="8">
    <location>
        <begin position="277"/>
        <end position="598"/>
    </location>
</feature>
<comment type="caution">
    <text evidence="10">The sequence shown here is derived from an EMBL/GenBank/DDBJ whole genome shotgun (WGS) entry which is preliminary data.</text>
</comment>
<dbReference type="Proteomes" id="UP001549366">
    <property type="component" value="Unassembled WGS sequence"/>
</dbReference>
<feature type="domain" description="Glycosyl hydrolases family 2 sugar binding" evidence="9">
    <location>
        <begin position="18"/>
        <end position="182"/>
    </location>
</feature>
<dbReference type="InterPro" id="IPR006101">
    <property type="entry name" value="Glyco_hydro_2"/>
</dbReference>
<keyword evidence="5 6" id="KW-0326">Glycosidase</keyword>
<evidence type="ECO:0000256" key="3">
    <source>
        <dbReference type="ARBA" id="ARBA00016205"/>
    </source>
</evidence>
<evidence type="ECO:0000256" key="2">
    <source>
        <dbReference type="ARBA" id="ARBA00012761"/>
    </source>
</evidence>
<evidence type="ECO:0000259" key="7">
    <source>
        <dbReference type="Pfam" id="PF00703"/>
    </source>
</evidence>
<dbReference type="PANTHER" id="PTHR10066:SF67">
    <property type="entry name" value="BETA-GLUCURONIDASE"/>
    <property type="match status" value="1"/>
</dbReference>
<sequence>MTAFLYPHETKTRRIIDISGVWKFKLDKNNEGRDNHWKDGLSDTTLMAVPASYNDISTEKAFRDHCGDVWYETDFYIAEEWQEKEVYVRFGSATHRAIVYVNGQEVVSHDGGYMPFAGKLNDVVKFGEKNTMVVVVNNELSRKTIPCGDIVTHANGTREVKPFFDFFNYAGIHRAVKLMALPKQRIDDINVLTDFDQSLGKVGYAVSALGAGDVSVELFDEAGKLVAAGEGSEGSLTIDNVKLWQPGNAYLYTLQVSLSEAGQLQDQYPVEVGVRTVKVEGTRFLINNEPFYFKGFGKHEDSHIHGRGYDAALNLRDMELLDWIGANSIRTSHYPYSEEFMQLADRKGLVVINETPAVGQFDVMMNFMAAGQGGESQSKFFERPEVQNEGMEAHKDAIRELFKRDKNHACVVMWSLSNEPDTSQEASDAYFKEVFAYARDLDPQNRPLTFVNFMLAPYGKCHAHQYADVICLNRYYGWYMMGGIEMDNAGEAFAKELAGWATENKPVVITEYGADTMAGIHKLPSVQWSEEYQCEYLDQQHYAFDSCPAVVGEQMWNFADFQTWEGIMRVDGNKKGAFTRDRQPKMSAHHLKRRWDKIDDFGYKA</sequence>
<comment type="similarity">
    <text evidence="1 6">Belongs to the glycosyl hydrolase 2 family.</text>
</comment>
<evidence type="ECO:0000256" key="4">
    <source>
        <dbReference type="ARBA" id="ARBA00022801"/>
    </source>
</evidence>
<dbReference type="Pfam" id="PF00703">
    <property type="entry name" value="Glyco_hydro_2"/>
    <property type="match status" value="1"/>
</dbReference>
<protein>
    <recommendedName>
        <fullName evidence="3">Beta-glucuronidase</fullName>
        <ecNumber evidence="2">3.2.1.31</ecNumber>
    </recommendedName>
</protein>
<reference evidence="10 11" key="1">
    <citation type="submission" date="2024-06" db="EMBL/GenBank/DDBJ databases">
        <title>Genomic Encyclopedia of Type Strains, Phase V (KMG-V): Genome sequencing to study the core and pangenomes of soil and plant-associated prokaryotes.</title>
        <authorList>
            <person name="Whitman W."/>
        </authorList>
    </citation>
    <scope>NUCLEOTIDE SEQUENCE [LARGE SCALE GENOMIC DNA]</scope>
    <source>
        <strain evidence="10 11">NE40</strain>
    </source>
</reference>
<dbReference type="GO" id="GO:0004566">
    <property type="term" value="F:beta-glucuronidase activity"/>
    <property type="evidence" value="ECO:0007669"/>
    <property type="project" value="UniProtKB-EC"/>
</dbReference>
<dbReference type="InterPro" id="IPR023232">
    <property type="entry name" value="Glyco_hydro_2_AS"/>
</dbReference>
<dbReference type="PROSITE" id="PS00719">
    <property type="entry name" value="GLYCOSYL_HYDROL_F2_1"/>
    <property type="match status" value="1"/>
</dbReference>
<dbReference type="EMBL" id="JBEWTB010000001">
    <property type="protein sequence ID" value="MET4754884.1"/>
    <property type="molecule type" value="Genomic_DNA"/>
</dbReference>
<dbReference type="Gene3D" id="2.60.120.260">
    <property type="entry name" value="Galactose-binding domain-like"/>
    <property type="match status" value="1"/>
</dbReference>
<dbReference type="InterPro" id="IPR036156">
    <property type="entry name" value="Beta-gal/glucu_dom_sf"/>
</dbReference>
<gene>
    <name evidence="10" type="ORF">V5J35_000076</name>
</gene>
<dbReference type="InterPro" id="IPR006104">
    <property type="entry name" value="Glyco_hydro_2_N"/>
</dbReference>